<name>A0A8S9WXF5_APOLU</name>
<evidence type="ECO:0000313" key="1">
    <source>
        <dbReference type="EMBL" id="KAF6200909.1"/>
    </source>
</evidence>
<accession>A0A8S9WXF5</accession>
<keyword evidence="2" id="KW-1185">Reference proteome</keyword>
<comment type="caution">
    <text evidence="1">The sequence shown here is derived from an EMBL/GenBank/DDBJ whole genome shotgun (WGS) entry which is preliminary data.</text>
</comment>
<protein>
    <submittedName>
        <fullName evidence="1">Uncharacterized protein</fullName>
    </submittedName>
</protein>
<dbReference type="EMBL" id="WIXP02000013">
    <property type="protein sequence ID" value="KAF6200909.1"/>
    <property type="molecule type" value="Genomic_DNA"/>
</dbReference>
<evidence type="ECO:0000313" key="2">
    <source>
        <dbReference type="Proteomes" id="UP000466442"/>
    </source>
</evidence>
<dbReference type="AlphaFoldDB" id="A0A8S9WXF5"/>
<reference evidence="1" key="1">
    <citation type="journal article" date="2021" name="Mol. Ecol. Resour.">
        <title>Apolygus lucorum genome provides insights into omnivorousness and mesophyll feeding.</title>
        <authorList>
            <person name="Liu Y."/>
            <person name="Liu H."/>
            <person name="Wang H."/>
            <person name="Huang T."/>
            <person name="Liu B."/>
            <person name="Yang B."/>
            <person name="Yin L."/>
            <person name="Li B."/>
            <person name="Zhang Y."/>
            <person name="Zhang S."/>
            <person name="Jiang F."/>
            <person name="Zhang X."/>
            <person name="Ren Y."/>
            <person name="Wang B."/>
            <person name="Wang S."/>
            <person name="Lu Y."/>
            <person name="Wu K."/>
            <person name="Fan W."/>
            <person name="Wang G."/>
        </authorList>
    </citation>
    <scope>NUCLEOTIDE SEQUENCE</scope>
    <source>
        <strain evidence="1">12Hb</strain>
    </source>
</reference>
<proteinExistence type="predicted"/>
<sequence length="110" mass="12084">MLCSTHQDTQNSHFFYQCSPILLRVSKIDTNIGETLSSELNNKGHLSSEFNTSSAAIGLIPVPPASNTDFNSSGKTRQQILGSFEDIVNDCSEDVKKTSNQLEVVCSFIR</sequence>
<organism evidence="1 2">
    <name type="scientific">Apolygus lucorum</name>
    <name type="common">Small green plant bug</name>
    <name type="synonym">Lygocoris lucorum</name>
    <dbReference type="NCBI Taxonomy" id="248454"/>
    <lineage>
        <taxon>Eukaryota</taxon>
        <taxon>Metazoa</taxon>
        <taxon>Ecdysozoa</taxon>
        <taxon>Arthropoda</taxon>
        <taxon>Hexapoda</taxon>
        <taxon>Insecta</taxon>
        <taxon>Pterygota</taxon>
        <taxon>Neoptera</taxon>
        <taxon>Paraneoptera</taxon>
        <taxon>Hemiptera</taxon>
        <taxon>Heteroptera</taxon>
        <taxon>Panheteroptera</taxon>
        <taxon>Cimicomorpha</taxon>
        <taxon>Miridae</taxon>
        <taxon>Mirini</taxon>
        <taxon>Apolygus</taxon>
    </lineage>
</organism>
<dbReference type="Proteomes" id="UP000466442">
    <property type="component" value="Unassembled WGS sequence"/>
</dbReference>
<gene>
    <name evidence="1" type="ORF">GE061_005356</name>
</gene>